<keyword evidence="3" id="KW-0479">Metal-binding</keyword>
<evidence type="ECO:0000256" key="4">
    <source>
        <dbReference type="ARBA" id="ARBA00023002"/>
    </source>
</evidence>
<proteinExistence type="predicted"/>
<dbReference type="InterPro" id="IPR001663">
    <property type="entry name" value="Rng_hydr_dOase-A"/>
</dbReference>
<dbReference type="CDD" id="cd03469">
    <property type="entry name" value="Rieske_RO_Alpha_N"/>
    <property type="match status" value="1"/>
</dbReference>
<keyword evidence="5" id="KW-0408">Iron</keyword>
<keyword evidence="4" id="KW-0560">Oxidoreductase</keyword>
<name>A0ABS7PWH9_9SPHN</name>
<evidence type="ECO:0000313" key="8">
    <source>
        <dbReference type="EMBL" id="MBY8825716.1"/>
    </source>
</evidence>
<dbReference type="Pfam" id="PF00848">
    <property type="entry name" value="Ring_hydroxyl_A"/>
    <property type="match status" value="1"/>
</dbReference>
<dbReference type="PANTHER" id="PTHR43756">
    <property type="entry name" value="CHOLINE MONOOXYGENASE, CHLOROPLASTIC"/>
    <property type="match status" value="1"/>
</dbReference>
<dbReference type="EMBL" id="JAINVV010000013">
    <property type="protein sequence ID" value="MBY8825716.1"/>
    <property type="molecule type" value="Genomic_DNA"/>
</dbReference>
<dbReference type="Gene3D" id="2.102.10.10">
    <property type="entry name" value="Rieske [2Fe-2S] iron-sulphur domain"/>
    <property type="match status" value="1"/>
</dbReference>
<evidence type="ECO:0000259" key="7">
    <source>
        <dbReference type="PROSITE" id="PS51296"/>
    </source>
</evidence>
<evidence type="ECO:0000256" key="6">
    <source>
        <dbReference type="ARBA" id="ARBA00023014"/>
    </source>
</evidence>
<evidence type="ECO:0000256" key="3">
    <source>
        <dbReference type="ARBA" id="ARBA00022723"/>
    </source>
</evidence>
<dbReference type="PRINTS" id="PR00090">
    <property type="entry name" value="RNGDIOXGNASE"/>
</dbReference>
<feature type="domain" description="Rieske" evidence="7">
    <location>
        <begin position="54"/>
        <end position="161"/>
    </location>
</feature>
<evidence type="ECO:0000313" key="9">
    <source>
        <dbReference type="Proteomes" id="UP000706039"/>
    </source>
</evidence>
<protein>
    <submittedName>
        <fullName evidence="8">Rieske 2Fe-2S domain-containing protein</fullName>
    </submittedName>
</protein>
<dbReference type="Pfam" id="PF00355">
    <property type="entry name" value="Rieske"/>
    <property type="match status" value="1"/>
</dbReference>
<dbReference type="Proteomes" id="UP000706039">
    <property type="component" value="Unassembled WGS sequence"/>
</dbReference>
<dbReference type="RefSeq" id="WP_222992819.1">
    <property type="nucleotide sequence ID" value="NZ_JAINVV010000013.1"/>
</dbReference>
<gene>
    <name evidence="8" type="ORF">K7G82_25665</name>
</gene>
<dbReference type="PANTHER" id="PTHR43756:SF5">
    <property type="entry name" value="CHOLINE MONOOXYGENASE, CHLOROPLASTIC"/>
    <property type="match status" value="1"/>
</dbReference>
<sequence>MSGAASPTEDGARRFMRRYPEEGDGPIPVERYTSQAYFDREKDAVFRRKWLNVGHMLQVAKPGDYIVVDLKIAETAILVIHGKDGAIRAFHNMCSHRGAPVAWDAQGSCRGFLSCRFHGWVYDTSGKLVHVSDAENFPSVDPAANGLSAVHCAVWQGFIFINLAKEPEESLEDHLAPVADHIGRYDFEGFTPAFSYRIDENVNWKTLQEAQLEGWHLPYLHEKTLARAVKVEGRQYRHSAIELHGLHGVLGSPPPDSFTPPPTAMLASRFGTGTVQAFGSKADKGDEGYQFRGSFDFWHIFPNFFVGLLDGLFFTFNIWPVAVDRSIWEIRGYYPPVKTAGELFAREYSKVGLRDPMMEDCFTHELIAAQLKSGAKPVIHFQDEEMLVRHLGNGVDRCVRGLA</sequence>
<keyword evidence="2" id="KW-0001">2Fe-2S</keyword>
<keyword evidence="6" id="KW-0411">Iron-sulfur</keyword>
<dbReference type="CDD" id="cd00680">
    <property type="entry name" value="RHO_alpha_C"/>
    <property type="match status" value="1"/>
</dbReference>
<comment type="caution">
    <text evidence="8">The sequence shown here is derived from an EMBL/GenBank/DDBJ whole genome shotgun (WGS) entry which is preliminary data.</text>
</comment>
<dbReference type="InterPro" id="IPR036922">
    <property type="entry name" value="Rieske_2Fe-2S_sf"/>
</dbReference>
<dbReference type="Gene3D" id="3.90.380.10">
    <property type="entry name" value="Naphthalene 1,2-dioxygenase Alpha Subunit, Chain A, domain 1"/>
    <property type="match status" value="1"/>
</dbReference>
<dbReference type="SUPFAM" id="SSF55961">
    <property type="entry name" value="Bet v1-like"/>
    <property type="match status" value="1"/>
</dbReference>
<dbReference type="InterPro" id="IPR017941">
    <property type="entry name" value="Rieske_2Fe-2S"/>
</dbReference>
<keyword evidence="9" id="KW-1185">Reference proteome</keyword>
<accession>A0ABS7PWH9</accession>
<dbReference type="InterPro" id="IPR015879">
    <property type="entry name" value="Ring_hydroxy_dOase_asu_C_dom"/>
</dbReference>
<evidence type="ECO:0000256" key="2">
    <source>
        <dbReference type="ARBA" id="ARBA00022714"/>
    </source>
</evidence>
<comment type="cofactor">
    <cofactor evidence="1">
        <name>Fe cation</name>
        <dbReference type="ChEBI" id="CHEBI:24875"/>
    </cofactor>
</comment>
<organism evidence="8 9">
    <name type="scientific">Sphingomonas colocasiae</name>
    <dbReference type="NCBI Taxonomy" id="1848973"/>
    <lineage>
        <taxon>Bacteria</taxon>
        <taxon>Pseudomonadati</taxon>
        <taxon>Pseudomonadota</taxon>
        <taxon>Alphaproteobacteria</taxon>
        <taxon>Sphingomonadales</taxon>
        <taxon>Sphingomonadaceae</taxon>
        <taxon>Sphingomonas</taxon>
    </lineage>
</organism>
<dbReference type="SUPFAM" id="SSF50022">
    <property type="entry name" value="ISP domain"/>
    <property type="match status" value="1"/>
</dbReference>
<dbReference type="PROSITE" id="PS51296">
    <property type="entry name" value="RIESKE"/>
    <property type="match status" value="1"/>
</dbReference>
<evidence type="ECO:0000256" key="5">
    <source>
        <dbReference type="ARBA" id="ARBA00023004"/>
    </source>
</evidence>
<reference evidence="8 9" key="1">
    <citation type="submission" date="2021-08" db="EMBL/GenBank/DDBJ databases">
        <authorList>
            <person name="Tuo L."/>
        </authorList>
    </citation>
    <scope>NUCLEOTIDE SEQUENCE [LARGE SCALE GENOMIC DNA]</scope>
    <source>
        <strain evidence="8 9">JCM 31229</strain>
    </source>
</reference>
<evidence type="ECO:0000256" key="1">
    <source>
        <dbReference type="ARBA" id="ARBA00001962"/>
    </source>
</evidence>